<dbReference type="OMA" id="NDQMREN"/>
<dbReference type="GO" id="GO:0031505">
    <property type="term" value="P:fungal-type cell wall organization"/>
    <property type="evidence" value="ECO:0007669"/>
    <property type="project" value="EnsemblFungi"/>
</dbReference>
<evidence type="ECO:0000256" key="1">
    <source>
        <dbReference type="SAM" id="MobiDB-lite"/>
    </source>
</evidence>
<dbReference type="AlphaFoldDB" id="J7S4P1"/>
<dbReference type="GO" id="GO:0030950">
    <property type="term" value="P:establishment or maintenance of actin cytoskeleton polarity"/>
    <property type="evidence" value="ECO:0007669"/>
    <property type="project" value="EnsemblFungi"/>
</dbReference>
<name>J7S4P1_NAUDC</name>
<reference evidence="2 3" key="1">
    <citation type="journal article" date="2011" name="Proc. Natl. Acad. Sci. U.S.A.">
        <title>Evolutionary erosion of yeast sex chromosomes by mating-type switching accidents.</title>
        <authorList>
            <person name="Gordon J.L."/>
            <person name="Armisen D."/>
            <person name="Proux-Wera E."/>
            <person name="Oheigeartaigh S.S."/>
            <person name="Byrne K.P."/>
            <person name="Wolfe K.H."/>
        </authorList>
    </citation>
    <scope>NUCLEOTIDE SEQUENCE [LARGE SCALE GENOMIC DNA]</scope>
    <source>
        <strain evidence="3">ATCC 10597 / BCRC 20456 / CBS 421 / NBRC 0211 / NRRL Y-12639</strain>
    </source>
</reference>
<feature type="region of interest" description="Disordered" evidence="1">
    <location>
        <begin position="83"/>
        <end position="137"/>
    </location>
</feature>
<feature type="compositionally biased region" description="Low complexity" evidence="1">
    <location>
        <begin position="84"/>
        <end position="114"/>
    </location>
</feature>
<dbReference type="RefSeq" id="XP_003980237.1">
    <property type="nucleotide sequence ID" value="XM_003980188.1"/>
</dbReference>
<dbReference type="EMBL" id="HE580273">
    <property type="protein sequence ID" value="CCK73561.1"/>
    <property type="molecule type" value="Genomic_DNA"/>
</dbReference>
<dbReference type="Proteomes" id="UP000000689">
    <property type="component" value="Chromosome 7"/>
</dbReference>
<proteinExistence type="predicted"/>
<dbReference type="KEGG" id="ndi:NDAI_0G05780"/>
<dbReference type="Pfam" id="PF08539">
    <property type="entry name" value="HbrB"/>
    <property type="match status" value="1"/>
</dbReference>
<evidence type="ECO:0000313" key="3">
    <source>
        <dbReference type="Proteomes" id="UP000000689"/>
    </source>
</evidence>
<gene>
    <name evidence="2" type="primary">NDAI0G05780</name>
    <name evidence="2" type="ordered locus">NDAI_0G05780</name>
</gene>
<accession>J7S4P1</accession>
<dbReference type="GO" id="GO:0001558">
    <property type="term" value="P:regulation of cell growth"/>
    <property type="evidence" value="ECO:0007669"/>
    <property type="project" value="EnsemblFungi"/>
</dbReference>
<dbReference type="eggNOG" id="ENOG502RZ40">
    <property type="taxonomic scope" value="Eukaryota"/>
</dbReference>
<dbReference type="GeneID" id="13927029"/>
<feature type="compositionally biased region" description="Low complexity" evidence="1">
    <location>
        <begin position="125"/>
        <end position="137"/>
    </location>
</feature>
<dbReference type="OrthoDB" id="2290221at2759"/>
<dbReference type="HOGENOM" id="CLU_037144_0_0_1"/>
<protein>
    <submittedName>
        <fullName evidence="2">Uncharacterized protein</fullName>
    </submittedName>
</protein>
<dbReference type="GO" id="GO:0005886">
    <property type="term" value="C:plasma membrane"/>
    <property type="evidence" value="ECO:0007669"/>
    <property type="project" value="EnsemblFungi"/>
</dbReference>
<dbReference type="InterPro" id="IPR013745">
    <property type="entry name" value="Bit61/PRR5"/>
</dbReference>
<evidence type="ECO:0000313" key="2">
    <source>
        <dbReference type="EMBL" id="CCK73561.1"/>
    </source>
</evidence>
<keyword evidence="3" id="KW-1185">Reference proteome</keyword>
<dbReference type="GO" id="GO:0038203">
    <property type="term" value="P:TORC2 signaling"/>
    <property type="evidence" value="ECO:0007669"/>
    <property type="project" value="TreeGrafter"/>
</dbReference>
<dbReference type="STRING" id="1071378.J7S4P1"/>
<dbReference type="GO" id="GO:0031932">
    <property type="term" value="C:TORC2 complex"/>
    <property type="evidence" value="ECO:0007669"/>
    <property type="project" value="EnsemblFungi"/>
</dbReference>
<dbReference type="PANTHER" id="PTHR32428">
    <property type="entry name" value="TARGET OF RAPAMYCIN COMPLEX 2 SUBUNIT BIT61-RELATED"/>
    <property type="match status" value="1"/>
</dbReference>
<sequence>MNIASIPPSSNSQRNSISAASYENKSIRSYSTNNDIIIPQMLVHDDPVLNDNSQQITVSSPTPLLSHVGFQSIFHGVANKGSISKTNNTNPNTLSSNNSSSTTLSTSPSTSSKNGFKSLSPIEKSQSSTSSSSSSISFLGHNLTRKKSMSIFSLNRNGSTTLKKPDLTKLSPTISSTSSNRSITSTTSGILTKKYDFGKLMNKIFTHNKPFRNQRKVDIEPVLPHSLGKFLHSSFERRKGTSKSLYIHNSRVDHVMDSNHSIYSFNPALPVNDTVSPTQDTNPEYMLQDLLRHLPSLEANYKNFTSEELSILSGNLWYIFCNYIVDFFRDKRLWNSRIKIEDLNNILLFYYKLPNTLNFIWSELNEFLNSSLFIFENEIIFNYSNEYIMNNPLKRLCIIWQKFYQEVYYDILTIFLPFNRIIEQKSKLKNKSKKKGSNGKSNDELCRTYSTDMLLLKCFRDSIVLPYYQNIINSTTETSKTLQLYIFNQEEENSVSQEDKLILLQCFGILSTVYSGDKDQKIVEELLEGVRISI</sequence>
<organism evidence="2 3">
    <name type="scientific">Naumovozyma dairenensis (strain ATCC 10597 / BCRC 20456 / CBS 421 / NBRC 0211 / NRRL Y-12639)</name>
    <name type="common">Saccharomyces dairenensis</name>
    <dbReference type="NCBI Taxonomy" id="1071378"/>
    <lineage>
        <taxon>Eukaryota</taxon>
        <taxon>Fungi</taxon>
        <taxon>Dikarya</taxon>
        <taxon>Ascomycota</taxon>
        <taxon>Saccharomycotina</taxon>
        <taxon>Saccharomycetes</taxon>
        <taxon>Saccharomycetales</taxon>
        <taxon>Saccharomycetaceae</taxon>
        <taxon>Naumovozyma</taxon>
    </lineage>
</organism>
<dbReference type="PANTHER" id="PTHR32428:SF2">
    <property type="entry name" value="TARGET OF RAPAMYCIN COMPLEX 2 SUBUNIT BIT61-RELATED"/>
    <property type="match status" value="1"/>
</dbReference>